<reference evidence="10" key="3">
    <citation type="submission" date="2020-06" db="EMBL/GenBank/DDBJ databases">
        <title>Helianthus annuus Genome sequencing and assembly Release 2.</title>
        <authorList>
            <person name="Gouzy J."/>
            <person name="Langlade N."/>
            <person name="Munos S."/>
        </authorList>
    </citation>
    <scope>NUCLEOTIDE SEQUENCE</scope>
    <source>
        <tissue evidence="10">Leaves</tissue>
    </source>
</reference>
<evidence type="ECO:0000313" key="11">
    <source>
        <dbReference type="EMBL" id="OTF92152.1"/>
    </source>
</evidence>
<evidence type="ECO:0000256" key="4">
    <source>
        <dbReference type="ARBA" id="ARBA00022801"/>
    </source>
</evidence>
<sequence length="339" mass="37534">MGLPRERTLILSLVVLGMCLCQITSRTPSDTHISQKHDLWMARYGRVYKNNAEKEMRSNIFKNNVEFVESFNSFGDRSYKLAINHFADRTKDELKAYATGHKDPVDLKSHVETSFKYESVSEVPDSMDWREKGAVTEVKNQGTCGSCWAFSTIAAVEGITQLTTGKLMSLSEQQLIDCNRNDATGGCKGGNKENSFAYIVKNGINNETGYPYHAADETCISANEASRVANITGYEIVPANNETLLLNAVSQQPVSVSIDANADEFKYYSSGVFTGPCGTNLTHDVTLVGYGTYDGIKYWLVKNSWSKDWGIDGYMMMQRDVKAVEGLCGITKQASFPTA</sequence>
<evidence type="ECO:0000313" key="12">
    <source>
        <dbReference type="Proteomes" id="UP000215914"/>
    </source>
</evidence>
<dbReference type="SMART" id="SM00645">
    <property type="entry name" value="Pept_C1"/>
    <property type="match status" value="1"/>
</dbReference>
<dbReference type="InterPro" id="IPR000169">
    <property type="entry name" value="Pept_cys_AS"/>
</dbReference>
<evidence type="ECO:0000259" key="8">
    <source>
        <dbReference type="SMART" id="SM00645"/>
    </source>
</evidence>
<dbReference type="PRINTS" id="PR00705">
    <property type="entry name" value="PAPAIN"/>
</dbReference>
<evidence type="ECO:0000256" key="3">
    <source>
        <dbReference type="ARBA" id="ARBA00022729"/>
    </source>
</evidence>
<evidence type="ECO:0000313" key="10">
    <source>
        <dbReference type="EMBL" id="KAF5760812.1"/>
    </source>
</evidence>
<dbReference type="Gramene" id="mRNA:HanXRQr2_Chr16g0757781">
    <property type="protein sequence ID" value="mRNA:HanXRQr2_Chr16g0757781"/>
    <property type="gene ID" value="HanXRQr2_Chr16g0757781"/>
</dbReference>
<dbReference type="InterPro" id="IPR013201">
    <property type="entry name" value="Prot_inhib_I29"/>
</dbReference>
<dbReference type="FunFam" id="3.90.70.10:FF:000023">
    <property type="entry name" value="Senescence-specific cysteine protease SAG39"/>
    <property type="match status" value="1"/>
</dbReference>
<dbReference type="GO" id="GO:0051603">
    <property type="term" value="P:proteolysis involved in protein catabolic process"/>
    <property type="evidence" value="ECO:0000318"/>
    <property type="project" value="GO_Central"/>
</dbReference>
<dbReference type="PROSITE" id="PS00139">
    <property type="entry name" value="THIOL_PROTEASE_CYS"/>
    <property type="match status" value="1"/>
</dbReference>
<reference evidence="11" key="2">
    <citation type="submission" date="2017-02" db="EMBL/GenBank/DDBJ databases">
        <title>Sunflower complete genome.</title>
        <authorList>
            <person name="Langlade N."/>
            <person name="Munos S."/>
        </authorList>
    </citation>
    <scope>NUCLEOTIDE SEQUENCE [LARGE SCALE GENOMIC DNA]</scope>
    <source>
        <tissue evidence="11">Leaves</tissue>
    </source>
</reference>
<dbReference type="InterPro" id="IPR013128">
    <property type="entry name" value="Peptidase_C1A"/>
</dbReference>
<accession>A0A251S0Z6</accession>
<dbReference type="GO" id="GO:0005764">
    <property type="term" value="C:lysosome"/>
    <property type="evidence" value="ECO:0000318"/>
    <property type="project" value="GO_Central"/>
</dbReference>
<dbReference type="CDD" id="cd02248">
    <property type="entry name" value="Peptidase_C1A"/>
    <property type="match status" value="1"/>
</dbReference>
<dbReference type="AlphaFoldDB" id="A0A251S0Z6"/>
<keyword evidence="2" id="KW-0645">Protease</keyword>
<comment type="similarity">
    <text evidence="1">Belongs to the peptidase C1 family.</text>
</comment>
<dbReference type="InterPro" id="IPR000668">
    <property type="entry name" value="Peptidase_C1A_C"/>
</dbReference>
<dbReference type="GO" id="GO:0005615">
    <property type="term" value="C:extracellular space"/>
    <property type="evidence" value="ECO:0000318"/>
    <property type="project" value="GO_Central"/>
</dbReference>
<dbReference type="Pfam" id="PF08246">
    <property type="entry name" value="Inhibitor_I29"/>
    <property type="match status" value="1"/>
</dbReference>
<dbReference type="PANTHER" id="PTHR12411">
    <property type="entry name" value="CYSTEINE PROTEASE FAMILY C1-RELATED"/>
    <property type="match status" value="1"/>
</dbReference>
<evidence type="ECO:0000256" key="6">
    <source>
        <dbReference type="ARBA" id="ARBA00023157"/>
    </source>
</evidence>
<dbReference type="EMBL" id="CM007905">
    <property type="protein sequence ID" value="OTF92152.1"/>
    <property type="molecule type" value="Genomic_DNA"/>
</dbReference>
<protein>
    <submittedName>
        <fullName evidence="10">Fruit bromelain</fullName>
        <ecNumber evidence="10">3.4.22.33</ecNumber>
    </submittedName>
    <submittedName>
        <fullName evidence="11">Putative peptidase C1A, Cysteine peptidase, asparagine active site protein</fullName>
    </submittedName>
</protein>
<evidence type="ECO:0000256" key="1">
    <source>
        <dbReference type="ARBA" id="ARBA00008455"/>
    </source>
</evidence>
<dbReference type="Gene3D" id="3.90.70.10">
    <property type="entry name" value="Cysteine proteinases"/>
    <property type="match status" value="1"/>
</dbReference>
<keyword evidence="12" id="KW-1185">Reference proteome</keyword>
<dbReference type="EMBL" id="MNCJ02000331">
    <property type="protein sequence ID" value="KAF5760812.1"/>
    <property type="molecule type" value="Genomic_DNA"/>
</dbReference>
<dbReference type="SUPFAM" id="SSF54001">
    <property type="entry name" value="Cysteine proteinases"/>
    <property type="match status" value="1"/>
</dbReference>
<organism evidence="11 12">
    <name type="scientific">Helianthus annuus</name>
    <name type="common">Common sunflower</name>
    <dbReference type="NCBI Taxonomy" id="4232"/>
    <lineage>
        <taxon>Eukaryota</taxon>
        <taxon>Viridiplantae</taxon>
        <taxon>Streptophyta</taxon>
        <taxon>Embryophyta</taxon>
        <taxon>Tracheophyta</taxon>
        <taxon>Spermatophyta</taxon>
        <taxon>Magnoliopsida</taxon>
        <taxon>eudicotyledons</taxon>
        <taxon>Gunneridae</taxon>
        <taxon>Pentapetalae</taxon>
        <taxon>asterids</taxon>
        <taxon>campanulids</taxon>
        <taxon>Asterales</taxon>
        <taxon>Asteraceae</taxon>
        <taxon>Asteroideae</taxon>
        <taxon>Heliantheae alliance</taxon>
        <taxon>Heliantheae</taxon>
        <taxon>Helianthus</taxon>
    </lineage>
</organism>
<dbReference type="STRING" id="4232.A0A251S0Z6"/>
<dbReference type="GO" id="GO:0004197">
    <property type="term" value="F:cysteine-type endopeptidase activity"/>
    <property type="evidence" value="ECO:0000318"/>
    <property type="project" value="GO_Central"/>
</dbReference>
<keyword evidence="6" id="KW-1015">Disulfide bond</keyword>
<keyword evidence="5" id="KW-0788">Thiol protease</keyword>
<dbReference type="OMA" id="SHEFQFY"/>
<dbReference type="OrthoDB" id="10253408at2759"/>
<dbReference type="InterPro" id="IPR025661">
    <property type="entry name" value="Pept_asp_AS"/>
</dbReference>
<dbReference type="Pfam" id="PF00112">
    <property type="entry name" value="Peptidase_C1"/>
    <property type="match status" value="1"/>
</dbReference>
<feature type="domain" description="Cathepsin propeptide inhibitor" evidence="9">
    <location>
        <begin position="37"/>
        <end position="94"/>
    </location>
</feature>
<dbReference type="PROSITE" id="PS00640">
    <property type="entry name" value="THIOL_PROTEASE_ASN"/>
    <property type="match status" value="1"/>
</dbReference>
<dbReference type="InParanoid" id="A0A251S0Z6"/>
<keyword evidence="3 7" id="KW-0732">Signal</keyword>
<gene>
    <name evidence="11" type="ORF">HannXRQ_Chr16g0518711</name>
    <name evidence="10" type="ORF">HanXRQr2_Chr16g0757781</name>
</gene>
<dbReference type="InterPro" id="IPR039417">
    <property type="entry name" value="Peptidase_C1A_papain-like"/>
</dbReference>
<feature type="chain" id="PRO_5041059910" evidence="7">
    <location>
        <begin position="26"/>
        <end position="339"/>
    </location>
</feature>
<reference evidence="10 12" key="1">
    <citation type="journal article" date="2017" name="Nature">
        <title>The sunflower genome provides insights into oil metabolism, flowering and Asterid evolution.</title>
        <authorList>
            <person name="Badouin H."/>
            <person name="Gouzy J."/>
            <person name="Grassa C.J."/>
            <person name="Murat F."/>
            <person name="Staton S.E."/>
            <person name="Cottret L."/>
            <person name="Lelandais-Briere C."/>
            <person name="Owens G.L."/>
            <person name="Carrere S."/>
            <person name="Mayjonade B."/>
            <person name="Legrand L."/>
            <person name="Gill N."/>
            <person name="Kane N.C."/>
            <person name="Bowers J.E."/>
            <person name="Hubner S."/>
            <person name="Bellec A."/>
            <person name="Berard A."/>
            <person name="Berges H."/>
            <person name="Blanchet N."/>
            <person name="Boniface M.C."/>
            <person name="Brunel D."/>
            <person name="Catrice O."/>
            <person name="Chaidir N."/>
            <person name="Claudel C."/>
            <person name="Donnadieu C."/>
            <person name="Faraut T."/>
            <person name="Fievet G."/>
            <person name="Helmstetter N."/>
            <person name="King M."/>
            <person name="Knapp S.J."/>
            <person name="Lai Z."/>
            <person name="Le Paslier M.C."/>
            <person name="Lippi Y."/>
            <person name="Lorenzon L."/>
            <person name="Mandel J.R."/>
            <person name="Marage G."/>
            <person name="Marchand G."/>
            <person name="Marquand E."/>
            <person name="Bret-Mestries E."/>
            <person name="Morien E."/>
            <person name="Nambeesan S."/>
            <person name="Nguyen T."/>
            <person name="Pegot-Espagnet P."/>
            <person name="Pouilly N."/>
            <person name="Raftis F."/>
            <person name="Sallet E."/>
            <person name="Schiex T."/>
            <person name="Thomas J."/>
            <person name="Vandecasteele C."/>
            <person name="Vares D."/>
            <person name="Vear F."/>
            <person name="Vautrin S."/>
            <person name="Crespi M."/>
            <person name="Mangin B."/>
            <person name="Burke J.M."/>
            <person name="Salse J."/>
            <person name="Munos S."/>
            <person name="Vincourt P."/>
            <person name="Rieseberg L.H."/>
            <person name="Langlade N.B."/>
        </authorList>
    </citation>
    <scope>NUCLEOTIDE SEQUENCE [LARGE SCALE GENOMIC DNA]</scope>
    <source>
        <strain evidence="12">cv. SF193</strain>
        <tissue evidence="10">Leaves</tissue>
    </source>
</reference>
<dbReference type="Proteomes" id="UP000215914">
    <property type="component" value="Chromosome 16"/>
</dbReference>
<feature type="signal peptide" evidence="7">
    <location>
        <begin position="1"/>
        <end position="25"/>
    </location>
</feature>
<feature type="domain" description="Peptidase C1A papain C-terminal" evidence="8">
    <location>
        <begin position="123"/>
        <end position="338"/>
    </location>
</feature>
<evidence type="ECO:0000259" key="9">
    <source>
        <dbReference type="SMART" id="SM00848"/>
    </source>
</evidence>
<dbReference type="InterPro" id="IPR038765">
    <property type="entry name" value="Papain-like_cys_pep_sf"/>
</dbReference>
<proteinExistence type="inferred from homology"/>
<keyword evidence="4 10" id="KW-0378">Hydrolase</keyword>
<name>A0A251S0Z6_HELAN</name>
<dbReference type="SMART" id="SM00848">
    <property type="entry name" value="Inhibitor_I29"/>
    <property type="match status" value="1"/>
</dbReference>
<evidence type="ECO:0000256" key="5">
    <source>
        <dbReference type="ARBA" id="ARBA00022807"/>
    </source>
</evidence>
<evidence type="ECO:0000256" key="2">
    <source>
        <dbReference type="ARBA" id="ARBA00022670"/>
    </source>
</evidence>
<evidence type="ECO:0000256" key="7">
    <source>
        <dbReference type="SAM" id="SignalP"/>
    </source>
</evidence>
<dbReference type="EC" id="3.4.22.33" evidence="10"/>